<reference evidence="2" key="1">
    <citation type="submission" date="2022-05" db="EMBL/GenBank/DDBJ databases">
        <title>The Musa troglodytarum L. genome provides insights into the mechanism of non-climacteric behaviour and enrichment of carotenoids.</title>
        <authorList>
            <person name="Wang J."/>
        </authorList>
    </citation>
    <scope>NUCLEOTIDE SEQUENCE</scope>
    <source>
        <tissue evidence="2">Leaf</tissue>
    </source>
</reference>
<dbReference type="Proteomes" id="UP001055439">
    <property type="component" value="Chromosome 9"/>
</dbReference>
<keyword evidence="3" id="KW-1185">Reference proteome</keyword>
<evidence type="ECO:0000313" key="3">
    <source>
        <dbReference type="Proteomes" id="UP001055439"/>
    </source>
</evidence>
<accession>A0A9E7I2H4</accession>
<evidence type="ECO:0000256" key="1">
    <source>
        <dbReference type="SAM" id="MobiDB-lite"/>
    </source>
</evidence>
<organism evidence="2 3">
    <name type="scientific">Musa troglodytarum</name>
    <name type="common">fe'i banana</name>
    <dbReference type="NCBI Taxonomy" id="320322"/>
    <lineage>
        <taxon>Eukaryota</taxon>
        <taxon>Viridiplantae</taxon>
        <taxon>Streptophyta</taxon>
        <taxon>Embryophyta</taxon>
        <taxon>Tracheophyta</taxon>
        <taxon>Spermatophyta</taxon>
        <taxon>Magnoliopsida</taxon>
        <taxon>Liliopsida</taxon>
        <taxon>Zingiberales</taxon>
        <taxon>Musaceae</taxon>
        <taxon>Musa</taxon>
    </lineage>
</organism>
<gene>
    <name evidence="2" type="ORF">MUK42_15732</name>
</gene>
<proteinExistence type="predicted"/>
<feature type="region of interest" description="Disordered" evidence="1">
    <location>
        <begin position="37"/>
        <end position="76"/>
    </location>
</feature>
<feature type="compositionally biased region" description="Polar residues" evidence="1">
    <location>
        <begin position="48"/>
        <end position="76"/>
    </location>
</feature>
<sequence>MNTVGAKTSTRCALGAASDSIKTVHLKTNGDNCQILVRRPRERPRSGHSVNNGSRGLDNITSSPCTSQATSEVQSPSVYGDGEIAAWGISASDSLIVDEGGDCALEDFRLICIQFAMEVAGIDISTSSAPYEYRCAAPIVSAKLVTKANTPSFMSTKVVT</sequence>
<evidence type="ECO:0000313" key="2">
    <source>
        <dbReference type="EMBL" id="URE44221.1"/>
    </source>
</evidence>
<name>A0A9E7I2H4_9LILI</name>
<dbReference type="EMBL" id="CP097511">
    <property type="protein sequence ID" value="URE44221.1"/>
    <property type="molecule type" value="Genomic_DNA"/>
</dbReference>
<protein>
    <submittedName>
        <fullName evidence="2">Uncharacterized protein</fullName>
    </submittedName>
</protein>
<dbReference type="AlphaFoldDB" id="A0A9E7I2H4"/>
<dbReference type="OrthoDB" id="60371at2759"/>